<dbReference type="EMBL" id="FOYS01000001">
    <property type="protein sequence ID" value="SFR35055.1"/>
    <property type="molecule type" value="Genomic_DNA"/>
</dbReference>
<dbReference type="Proteomes" id="UP000243250">
    <property type="component" value="Unassembled WGS sequence"/>
</dbReference>
<accession>A0A1I6FYM8</accession>
<dbReference type="OrthoDB" id="154591at2157"/>
<dbReference type="RefSeq" id="WP_089876527.1">
    <property type="nucleotide sequence ID" value="NZ_FOYS01000001.1"/>
</dbReference>
<dbReference type="AlphaFoldDB" id="A0A1I6FYM8"/>
<evidence type="ECO:0008006" key="3">
    <source>
        <dbReference type="Google" id="ProtNLM"/>
    </source>
</evidence>
<evidence type="ECO:0000313" key="1">
    <source>
        <dbReference type="EMBL" id="SFR35055.1"/>
    </source>
</evidence>
<dbReference type="STRING" id="555875.SAMN04488124_0558"/>
<keyword evidence="2" id="KW-1185">Reference proteome</keyword>
<reference evidence="2" key="1">
    <citation type="submission" date="2016-10" db="EMBL/GenBank/DDBJ databases">
        <authorList>
            <person name="Varghese N."/>
            <person name="Submissions S."/>
        </authorList>
    </citation>
    <scope>NUCLEOTIDE SEQUENCE [LARGE SCALE GENOMIC DNA]</scope>
    <source>
        <strain evidence="2">CGMCC 1.8711</strain>
    </source>
</reference>
<evidence type="ECO:0000313" key="2">
    <source>
        <dbReference type="Proteomes" id="UP000243250"/>
    </source>
</evidence>
<sequence>MASAPNADEALFDQFLDDRGHDVSEEDWETSYNKKQCPDCGAIHDKAAIDCTVCGWDPRAR</sequence>
<protein>
    <recommendedName>
        <fullName evidence="3">Small CPxCG-related zinc finger protein</fullName>
    </recommendedName>
</protein>
<name>A0A1I6FYM8_9EURY</name>
<gene>
    <name evidence="1" type="ORF">SAMN04488124_0558</name>
</gene>
<proteinExistence type="predicted"/>
<dbReference type="NCBIfam" id="NF041910">
    <property type="entry name" value="HVO_0416"/>
    <property type="match status" value="1"/>
</dbReference>
<organism evidence="1 2">
    <name type="scientific">Halogeometricum limi</name>
    <dbReference type="NCBI Taxonomy" id="555875"/>
    <lineage>
        <taxon>Archaea</taxon>
        <taxon>Methanobacteriati</taxon>
        <taxon>Methanobacteriota</taxon>
        <taxon>Stenosarchaea group</taxon>
        <taxon>Halobacteria</taxon>
        <taxon>Halobacteriales</taxon>
        <taxon>Haloferacaceae</taxon>
        <taxon>Halogeometricum</taxon>
    </lineage>
</organism>
<dbReference type="InterPro" id="IPR049695">
    <property type="entry name" value="HVO_0416-like"/>
</dbReference>